<accession>A0AAV7MNU4</accession>
<feature type="compositionally biased region" description="Low complexity" evidence="1">
    <location>
        <begin position="30"/>
        <end position="51"/>
    </location>
</feature>
<gene>
    <name evidence="2" type="ORF">NDU88_001044</name>
</gene>
<proteinExistence type="predicted"/>
<organism evidence="2 3">
    <name type="scientific">Pleurodeles waltl</name>
    <name type="common">Iberian ribbed newt</name>
    <dbReference type="NCBI Taxonomy" id="8319"/>
    <lineage>
        <taxon>Eukaryota</taxon>
        <taxon>Metazoa</taxon>
        <taxon>Chordata</taxon>
        <taxon>Craniata</taxon>
        <taxon>Vertebrata</taxon>
        <taxon>Euteleostomi</taxon>
        <taxon>Amphibia</taxon>
        <taxon>Batrachia</taxon>
        <taxon>Caudata</taxon>
        <taxon>Salamandroidea</taxon>
        <taxon>Salamandridae</taxon>
        <taxon>Pleurodelinae</taxon>
        <taxon>Pleurodeles</taxon>
    </lineage>
</organism>
<evidence type="ECO:0000313" key="3">
    <source>
        <dbReference type="Proteomes" id="UP001066276"/>
    </source>
</evidence>
<sequence>MGCCPGDRCFQETSWARAAAHREAPPPAPRLTRPLRQKTPTCSHGPGTSGTSPPPLPTKGLQQPAGPQETTPTTRSQHRLQYRRQREASHTVNSR</sequence>
<keyword evidence="3" id="KW-1185">Reference proteome</keyword>
<protein>
    <submittedName>
        <fullName evidence="2">Uncharacterized protein</fullName>
    </submittedName>
</protein>
<dbReference type="Proteomes" id="UP001066276">
    <property type="component" value="Chromosome 9"/>
</dbReference>
<evidence type="ECO:0000313" key="2">
    <source>
        <dbReference type="EMBL" id="KAJ1103623.1"/>
    </source>
</evidence>
<feature type="region of interest" description="Disordered" evidence="1">
    <location>
        <begin position="17"/>
        <end position="95"/>
    </location>
</feature>
<reference evidence="2" key="1">
    <citation type="journal article" date="2022" name="bioRxiv">
        <title>Sequencing and chromosome-scale assembly of the giantPleurodeles waltlgenome.</title>
        <authorList>
            <person name="Brown T."/>
            <person name="Elewa A."/>
            <person name="Iarovenko S."/>
            <person name="Subramanian E."/>
            <person name="Araus A.J."/>
            <person name="Petzold A."/>
            <person name="Susuki M."/>
            <person name="Suzuki K.-i.T."/>
            <person name="Hayashi T."/>
            <person name="Toyoda A."/>
            <person name="Oliveira C."/>
            <person name="Osipova E."/>
            <person name="Leigh N.D."/>
            <person name="Simon A."/>
            <person name="Yun M.H."/>
        </authorList>
    </citation>
    <scope>NUCLEOTIDE SEQUENCE</scope>
    <source>
        <strain evidence="2">20211129_DDA</strain>
        <tissue evidence="2">Liver</tissue>
    </source>
</reference>
<comment type="caution">
    <text evidence="2">The sequence shown here is derived from an EMBL/GenBank/DDBJ whole genome shotgun (WGS) entry which is preliminary data.</text>
</comment>
<evidence type="ECO:0000256" key="1">
    <source>
        <dbReference type="SAM" id="MobiDB-lite"/>
    </source>
</evidence>
<dbReference type="AlphaFoldDB" id="A0AAV7MNU4"/>
<dbReference type="EMBL" id="JANPWB010000013">
    <property type="protein sequence ID" value="KAJ1103623.1"/>
    <property type="molecule type" value="Genomic_DNA"/>
</dbReference>
<name>A0AAV7MNU4_PLEWA</name>